<dbReference type="Proteomes" id="UP000631114">
    <property type="component" value="Unassembled WGS sequence"/>
</dbReference>
<dbReference type="GO" id="GO:0005524">
    <property type="term" value="F:ATP binding"/>
    <property type="evidence" value="ECO:0007669"/>
    <property type="project" value="UniProtKB-KW"/>
</dbReference>
<organism evidence="5 6">
    <name type="scientific">Coptis chinensis</name>
    <dbReference type="NCBI Taxonomy" id="261450"/>
    <lineage>
        <taxon>Eukaryota</taxon>
        <taxon>Viridiplantae</taxon>
        <taxon>Streptophyta</taxon>
        <taxon>Embryophyta</taxon>
        <taxon>Tracheophyta</taxon>
        <taxon>Spermatophyta</taxon>
        <taxon>Magnoliopsida</taxon>
        <taxon>Ranunculales</taxon>
        <taxon>Ranunculaceae</taxon>
        <taxon>Coptidoideae</taxon>
        <taxon>Coptis</taxon>
    </lineage>
</organism>
<keyword evidence="3" id="KW-0067">ATP-binding</keyword>
<sequence length="182" mass="20365">MVELLDSWKNLILVFEYMEHDIAGLVASSEIKFTEAQKDDLHVVKSETIVLSLSQDAIAFNSQVALVKCYMKQLLSGIEHCHSQGVLHCDIKGSNLVIDNEGVLKIADLGLVSFYDPDQRYPMTTRVVTQWYHTTTPLSSYWAPLFMMLALTSGVLDAFWVSCLLGSPSCQDGRSYCKSTTF</sequence>
<dbReference type="GO" id="GO:0008353">
    <property type="term" value="F:RNA polymerase II CTD heptapeptide repeat kinase activity"/>
    <property type="evidence" value="ECO:0007669"/>
    <property type="project" value="TreeGrafter"/>
</dbReference>
<dbReference type="PANTHER" id="PTHR24056:SF358">
    <property type="entry name" value="PROTEIN KINASE DOMAIN-CONTAINING PROTEIN"/>
    <property type="match status" value="1"/>
</dbReference>
<dbReference type="Gene3D" id="1.10.510.10">
    <property type="entry name" value="Transferase(Phosphotransferase) domain 1"/>
    <property type="match status" value="1"/>
</dbReference>
<evidence type="ECO:0000259" key="4">
    <source>
        <dbReference type="PROSITE" id="PS50011"/>
    </source>
</evidence>
<accession>A0A835I7Q2</accession>
<dbReference type="InterPro" id="IPR000719">
    <property type="entry name" value="Prot_kinase_dom"/>
</dbReference>
<protein>
    <recommendedName>
        <fullName evidence="4">Protein kinase domain-containing protein</fullName>
    </recommendedName>
</protein>
<dbReference type="PANTHER" id="PTHR24056">
    <property type="entry name" value="CELL DIVISION PROTEIN KINASE"/>
    <property type="match status" value="1"/>
</dbReference>
<evidence type="ECO:0000313" key="5">
    <source>
        <dbReference type="EMBL" id="KAF9611232.1"/>
    </source>
</evidence>
<comment type="similarity">
    <text evidence="1">Belongs to the protein kinase superfamily. CMGC Ser/Thr protein kinase family. CDC2/CDKX subfamily.</text>
</comment>
<evidence type="ECO:0000256" key="2">
    <source>
        <dbReference type="ARBA" id="ARBA00022741"/>
    </source>
</evidence>
<reference evidence="5 6" key="1">
    <citation type="submission" date="2020-10" db="EMBL/GenBank/DDBJ databases">
        <title>The Coptis chinensis genome and diversification of protoberbering-type alkaloids.</title>
        <authorList>
            <person name="Wang B."/>
            <person name="Shu S."/>
            <person name="Song C."/>
            <person name="Liu Y."/>
        </authorList>
    </citation>
    <scope>NUCLEOTIDE SEQUENCE [LARGE SCALE GENOMIC DNA]</scope>
    <source>
        <strain evidence="5">HL-2020</strain>
        <tissue evidence="5">Leaf</tissue>
    </source>
</reference>
<keyword evidence="2" id="KW-0547">Nucleotide-binding</keyword>
<dbReference type="OrthoDB" id="1732493at2759"/>
<dbReference type="EMBL" id="JADFTS010000004">
    <property type="protein sequence ID" value="KAF9611232.1"/>
    <property type="molecule type" value="Genomic_DNA"/>
</dbReference>
<name>A0A835I7Q2_9MAGN</name>
<dbReference type="SMART" id="SM00220">
    <property type="entry name" value="S_TKc"/>
    <property type="match status" value="1"/>
</dbReference>
<dbReference type="Pfam" id="PF00069">
    <property type="entry name" value="Pkinase"/>
    <property type="match status" value="1"/>
</dbReference>
<evidence type="ECO:0000256" key="1">
    <source>
        <dbReference type="ARBA" id="ARBA00006485"/>
    </source>
</evidence>
<gene>
    <name evidence="5" type="ORF">IFM89_027782</name>
</gene>
<evidence type="ECO:0000256" key="3">
    <source>
        <dbReference type="ARBA" id="ARBA00022840"/>
    </source>
</evidence>
<dbReference type="SUPFAM" id="SSF56112">
    <property type="entry name" value="Protein kinase-like (PK-like)"/>
    <property type="match status" value="1"/>
</dbReference>
<dbReference type="InterPro" id="IPR011009">
    <property type="entry name" value="Kinase-like_dom_sf"/>
</dbReference>
<keyword evidence="6" id="KW-1185">Reference proteome</keyword>
<dbReference type="InterPro" id="IPR008271">
    <property type="entry name" value="Ser/Thr_kinase_AS"/>
</dbReference>
<proteinExistence type="inferred from homology"/>
<dbReference type="GO" id="GO:0032968">
    <property type="term" value="P:positive regulation of transcription elongation by RNA polymerase II"/>
    <property type="evidence" value="ECO:0007669"/>
    <property type="project" value="TreeGrafter"/>
</dbReference>
<evidence type="ECO:0000313" key="6">
    <source>
        <dbReference type="Proteomes" id="UP000631114"/>
    </source>
</evidence>
<dbReference type="InterPro" id="IPR050108">
    <property type="entry name" value="CDK"/>
</dbReference>
<comment type="caution">
    <text evidence="5">The sequence shown here is derived from an EMBL/GenBank/DDBJ whole genome shotgun (WGS) entry which is preliminary data.</text>
</comment>
<feature type="domain" description="Protein kinase" evidence="4">
    <location>
        <begin position="1"/>
        <end position="182"/>
    </location>
</feature>
<dbReference type="PROSITE" id="PS00108">
    <property type="entry name" value="PROTEIN_KINASE_ST"/>
    <property type="match status" value="1"/>
</dbReference>
<dbReference type="AlphaFoldDB" id="A0A835I7Q2"/>
<dbReference type="GO" id="GO:0005634">
    <property type="term" value="C:nucleus"/>
    <property type="evidence" value="ECO:0007669"/>
    <property type="project" value="TreeGrafter"/>
</dbReference>
<dbReference type="PROSITE" id="PS50011">
    <property type="entry name" value="PROTEIN_KINASE_DOM"/>
    <property type="match status" value="1"/>
</dbReference>
<dbReference type="GO" id="GO:0000307">
    <property type="term" value="C:cyclin-dependent protein kinase holoenzyme complex"/>
    <property type="evidence" value="ECO:0007669"/>
    <property type="project" value="TreeGrafter"/>
</dbReference>